<dbReference type="SUPFAM" id="SSF56281">
    <property type="entry name" value="Metallo-hydrolase/oxidoreductase"/>
    <property type="match status" value="1"/>
</dbReference>
<feature type="domain" description="Metallo-beta-lactamase" evidence="7">
    <location>
        <begin position="23"/>
        <end position="211"/>
    </location>
</feature>
<keyword evidence="4" id="KW-0862">Zinc</keyword>
<keyword evidence="3" id="KW-0378">Hydrolase</keyword>
<dbReference type="GO" id="GO:0004527">
    <property type="term" value="F:exonuclease activity"/>
    <property type="evidence" value="ECO:0007669"/>
    <property type="project" value="UniProtKB-KW"/>
</dbReference>
<proteinExistence type="predicted"/>
<dbReference type="EMBL" id="SNZA01000004">
    <property type="protein sequence ID" value="TDR12424.1"/>
    <property type="molecule type" value="Genomic_DNA"/>
</dbReference>
<evidence type="ECO:0000256" key="2">
    <source>
        <dbReference type="ARBA" id="ARBA00022723"/>
    </source>
</evidence>
<evidence type="ECO:0000256" key="4">
    <source>
        <dbReference type="ARBA" id="ARBA00022833"/>
    </source>
</evidence>
<dbReference type="Proteomes" id="UP000295729">
    <property type="component" value="Unassembled WGS sequence"/>
</dbReference>
<dbReference type="InterPro" id="IPR042173">
    <property type="entry name" value="RNase_J_2"/>
</dbReference>
<evidence type="ECO:0000313" key="8">
    <source>
        <dbReference type="EMBL" id="TDR12424.1"/>
    </source>
</evidence>
<accession>A0A4R6X587</accession>
<dbReference type="Gene3D" id="3.60.15.10">
    <property type="entry name" value="Ribonuclease Z/Hydroxyacylglutathione hydrolase-like"/>
    <property type="match status" value="1"/>
</dbReference>
<dbReference type="RefSeq" id="WP_211342188.1">
    <property type="nucleotide sequence ID" value="NZ_SNZA01000004.1"/>
</dbReference>
<evidence type="ECO:0000313" key="9">
    <source>
        <dbReference type="Proteomes" id="UP000295729"/>
    </source>
</evidence>
<keyword evidence="5" id="KW-0269">Exonuclease</keyword>
<evidence type="ECO:0000256" key="6">
    <source>
        <dbReference type="ARBA" id="ARBA00022884"/>
    </source>
</evidence>
<gene>
    <name evidence="8" type="ORF">C8D85_2458</name>
</gene>
<keyword evidence="2" id="KW-0479">Metal-binding</keyword>
<evidence type="ECO:0000256" key="1">
    <source>
        <dbReference type="ARBA" id="ARBA00022722"/>
    </source>
</evidence>
<dbReference type="GO" id="GO:0003723">
    <property type="term" value="F:RNA binding"/>
    <property type="evidence" value="ECO:0007669"/>
    <property type="project" value="UniProtKB-KW"/>
</dbReference>
<evidence type="ECO:0000259" key="7">
    <source>
        <dbReference type="SMART" id="SM00849"/>
    </source>
</evidence>
<sequence length="451" mass="49661">MELLVPTRNDLWFLPLGGTGEIGMNLNLYGHDGQWLMVDCGVSFNEPIDENSARTHELVCADPSFIAQQRHRLAGIVITHAHEDHIGALPFLWRRFQAPVYTTPFTAEILRRKLAQVGLLGEVEIHELSMGSQFRVGCFDLQWVTLTHSIPEPSGLMIETPAGNVFHTGDWKIDHSPVIGERFSPAVLTTLRQRNVQALVCDSTNALKFGHSVSEYDCYKALLEVIKDESGRVVVGCFSSNIARLVSLANIAKETGRYLALIGRSLQNMVSAARVAGYWPEDAPLIDSSHLGYLPANEVLAVATGSQGEPRAMLNRLARDDCFDLTLEKGDLVLFSAMIIPGNEMAIERLVSAFKAQGIRTLQSHDIDQPIHVSGHPYADELTAMYDWVRPQVAIPTHGEPEHMAANAQIAKEAHVPRQLTGLNGDLFTIAPEVGVRKGVVSARRMAIARN</sequence>
<protein>
    <submittedName>
        <fullName evidence="8">Ribonuclease J</fullName>
    </submittedName>
</protein>
<dbReference type="InterPro" id="IPR001279">
    <property type="entry name" value="Metallo-B-lactamas"/>
</dbReference>
<organism evidence="8 9">
    <name type="scientific">Marinomonas communis</name>
    <dbReference type="NCBI Taxonomy" id="28254"/>
    <lineage>
        <taxon>Bacteria</taxon>
        <taxon>Pseudomonadati</taxon>
        <taxon>Pseudomonadota</taxon>
        <taxon>Gammaproteobacteria</taxon>
        <taxon>Oceanospirillales</taxon>
        <taxon>Oceanospirillaceae</taxon>
        <taxon>Marinomonas</taxon>
    </lineage>
</organism>
<dbReference type="PANTHER" id="PTHR43694:SF1">
    <property type="entry name" value="RIBONUCLEASE J"/>
    <property type="match status" value="1"/>
</dbReference>
<dbReference type="InterPro" id="IPR011108">
    <property type="entry name" value="RMMBL"/>
</dbReference>
<dbReference type="GO" id="GO:0046872">
    <property type="term" value="F:metal ion binding"/>
    <property type="evidence" value="ECO:0007669"/>
    <property type="project" value="UniProtKB-KW"/>
</dbReference>
<keyword evidence="6" id="KW-0694">RNA-binding</keyword>
<keyword evidence="1" id="KW-0540">Nuclease</keyword>
<keyword evidence="9" id="KW-1185">Reference proteome</keyword>
<name>A0A4R6X587_9GAMM</name>
<dbReference type="SMART" id="SM00849">
    <property type="entry name" value="Lactamase_B"/>
    <property type="match status" value="1"/>
</dbReference>
<dbReference type="InterPro" id="IPR036866">
    <property type="entry name" value="RibonucZ/Hydroxyglut_hydro"/>
</dbReference>
<comment type="caution">
    <text evidence="8">The sequence shown here is derived from an EMBL/GenBank/DDBJ whole genome shotgun (WGS) entry which is preliminary data.</text>
</comment>
<dbReference type="CDD" id="cd07714">
    <property type="entry name" value="RNaseJ_MBL-fold"/>
    <property type="match status" value="1"/>
</dbReference>
<evidence type="ECO:0000256" key="3">
    <source>
        <dbReference type="ARBA" id="ARBA00022801"/>
    </source>
</evidence>
<dbReference type="AlphaFoldDB" id="A0A4R6X587"/>
<dbReference type="Pfam" id="PF22505">
    <property type="entry name" value="RNase_J_b_CASP"/>
    <property type="match status" value="1"/>
</dbReference>
<dbReference type="InterPro" id="IPR055132">
    <property type="entry name" value="RNase_J_b_CASP"/>
</dbReference>
<evidence type="ECO:0000256" key="5">
    <source>
        <dbReference type="ARBA" id="ARBA00022839"/>
    </source>
</evidence>
<dbReference type="PANTHER" id="PTHR43694">
    <property type="entry name" value="RIBONUCLEASE J"/>
    <property type="match status" value="1"/>
</dbReference>
<dbReference type="Pfam" id="PF12706">
    <property type="entry name" value="Lactamase_B_2"/>
    <property type="match status" value="1"/>
</dbReference>
<reference evidence="8 9" key="1">
    <citation type="submission" date="2019-03" db="EMBL/GenBank/DDBJ databases">
        <title>Genomic Encyclopedia of Type Strains, Phase IV (KMG-IV): sequencing the most valuable type-strain genomes for metagenomic binning, comparative biology and taxonomic classification.</title>
        <authorList>
            <person name="Goeker M."/>
        </authorList>
    </citation>
    <scope>NUCLEOTIDE SEQUENCE [LARGE SCALE GENOMIC DNA]</scope>
    <source>
        <strain evidence="8 9">DSM 5604</strain>
    </source>
</reference>
<dbReference type="Gene3D" id="3.40.50.10710">
    <property type="entry name" value="Metallo-hydrolase/oxidoreductase"/>
    <property type="match status" value="1"/>
</dbReference>
<dbReference type="Pfam" id="PF07521">
    <property type="entry name" value="RMMBL"/>
    <property type="match status" value="1"/>
</dbReference>